<evidence type="ECO:0000256" key="2">
    <source>
        <dbReference type="PIRSR" id="PIRSR620023-2"/>
    </source>
</evidence>
<dbReference type="Proteomes" id="UP000248598">
    <property type="component" value="Chromosome 1"/>
</dbReference>
<dbReference type="NCBIfam" id="TIGR03590">
    <property type="entry name" value="PseG"/>
    <property type="match status" value="1"/>
</dbReference>
<protein>
    <submittedName>
        <fullName evidence="4">Undecaprenyldiphospho-muramoylpentapeptide beta-N- acetylglucosaminyltransferase</fullName>
    </submittedName>
</protein>
<dbReference type="Pfam" id="PF04101">
    <property type="entry name" value="Glyco_tran_28_C"/>
    <property type="match status" value="1"/>
</dbReference>
<evidence type="ECO:0000259" key="3">
    <source>
        <dbReference type="PROSITE" id="PS51186"/>
    </source>
</evidence>
<dbReference type="Pfam" id="PF13302">
    <property type="entry name" value="Acetyltransf_3"/>
    <property type="match status" value="1"/>
</dbReference>
<name>A0AAX2J5C8_KINKI</name>
<dbReference type="AlphaFoldDB" id="A0AAX2J5C8"/>
<organism evidence="4 5">
    <name type="scientific">Kingella kingae</name>
    <dbReference type="NCBI Taxonomy" id="504"/>
    <lineage>
        <taxon>Bacteria</taxon>
        <taxon>Pseudomonadati</taxon>
        <taxon>Pseudomonadota</taxon>
        <taxon>Betaproteobacteria</taxon>
        <taxon>Neisseriales</taxon>
        <taxon>Neisseriaceae</taxon>
        <taxon>Kingella</taxon>
    </lineage>
</organism>
<evidence type="ECO:0000313" key="5">
    <source>
        <dbReference type="Proteomes" id="UP000248598"/>
    </source>
</evidence>
<evidence type="ECO:0000256" key="1">
    <source>
        <dbReference type="PIRSR" id="PIRSR620023-1"/>
    </source>
</evidence>
<feature type="active site" description="Proton acceptor" evidence="1">
    <location>
        <position position="17"/>
    </location>
</feature>
<feature type="domain" description="N-acetyltransferase" evidence="3">
    <location>
        <begin position="374"/>
        <end position="527"/>
    </location>
</feature>
<dbReference type="Gene3D" id="3.40.630.30">
    <property type="match status" value="1"/>
</dbReference>
<dbReference type="GO" id="GO:0016747">
    <property type="term" value="F:acyltransferase activity, transferring groups other than amino-acyl groups"/>
    <property type="evidence" value="ECO:0007669"/>
    <property type="project" value="InterPro"/>
</dbReference>
<feature type="binding site" evidence="2">
    <location>
        <position position="175"/>
    </location>
    <ligand>
        <name>substrate</name>
    </ligand>
</feature>
<accession>A0AAX2J5C8</accession>
<dbReference type="Gene3D" id="3.40.50.2000">
    <property type="entry name" value="Glycogen Phosphorylase B"/>
    <property type="match status" value="1"/>
</dbReference>
<dbReference type="RefSeq" id="WP_003787840.1">
    <property type="nucleotide sequence ID" value="NZ_CP091518.1"/>
</dbReference>
<dbReference type="Gene3D" id="3.40.50.11190">
    <property type="match status" value="1"/>
</dbReference>
<dbReference type="SUPFAM" id="SSF55729">
    <property type="entry name" value="Acyl-CoA N-acyltransferases (Nat)"/>
    <property type="match status" value="1"/>
</dbReference>
<dbReference type="PANTHER" id="PTHR21015:SF22">
    <property type="entry name" value="GLYCOSYLTRANSFERASE"/>
    <property type="match status" value="1"/>
</dbReference>
<dbReference type="InterPro" id="IPR020023">
    <property type="entry name" value="PseG"/>
</dbReference>
<dbReference type="SUPFAM" id="SSF53756">
    <property type="entry name" value="UDP-Glycosyltransferase/glycogen phosphorylase"/>
    <property type="match status" value="1"/>
</dbReference>
<dbReference type="PANTHER" id="PTHR21015">
    <property type="entry name" value="UDP-N-ACETYLGLUCOSAMINE--N-ACETYLMURAMYL-(PENTAPEPTIDE) PYROPHOSPHORYL-UNDECAPRENOL N-ACETYLGLUCOSAMINE TRANSFERASE 1"/>
    <property type="match status" value="1"/>
</dbReference>
<dbReference type="GeneID" id="93263170"/>
<proteinExistence type="predicted"/>
<gene>
    <name evidence="4" type="ORF">NCTC10529_01907</name>
</gene>
<dbReference type="EMBL" id="LS483426">
    <property type="protein sequence ID" value="SQH25694.1"/>
    <property type="molecule type" value="Genomic_DNA"/>
</dbReference>
<evidence type="ECO:0000313" key="4">
    <source>
        <dbReference type="EMBL" id="SQH25694.1"/>
    </source>
</evidence>
<sequence length="531" mass="59437">MKFLIRTDASLQIGSGHIMRCLTLAKTLRENGHFVQFITREHVGHLADFVREQGFECVLLPKFSGSLQTENEPQFPHSAWLGTTQAQDIVDCEPHIRALSPDWIIADHYALSAIWQTAAKNICGSKIMVIDDLHDRPHAADLLLDQNHAHTAQDYAHLLPETCRVLAGTRYALLRDEFATFCETSLARRKTVSGSLQTQNVLINLGGVDKDNYTLSILKSLKKQNSGSLKITIVMGKTAPHINSIRQFAETAPFECQVLVNANNMAELMAQADWAIGAAGSTSWERCCLGLPTLLLVIADNQRTIAEQLQQVGAAISLHAQEIDTPKFTECVAFFRQPEHLAQMSEKAARLCDAFGAKRVAQHIEDLTKNADFANIRRATLDDCRQIFEWRNHADIRKFMFNTDELIWENHAAWFAKQLGNPDFIMLIYQVNGVAQGYVSFTHQSDNAWEWGFYLAPTCSRGQGSRMGRLALAWAFAELGTAKIIGQVLPHNIASLKLHEKLGFFRSRSTSEGTQPEKDNVAQFELSSDNF</sequence>
<dbReference type="GO" id="GO:0016758">
    <property type="term" value="F:hexosyltransferase activity"/>
    <property type="evidence" value="ECO:0007669"/>
    <property type="project" value="InterPro"/>
</dbReference>
<dbReference type="InterPro" id="IPR000182">
    <property type="entry name" value="GNAT_dom"/>
</dbReference>
<dbReference type="InterPro" id="IPR016181">
    <property type="entry name" value="Acyl_CoA_acyltransferase"/>
</dbReference>
<feature type="binding site" evidence="2">
    <location>
        <position position="285"/>
    </location>
    <ligand>
        <name>substrate</name>
    </ligand>
</feature>
<reference evidence="4 5" key="1">
    <citation type="submission" date="2018-06" db="EMBL/GenBank/DDBJ databases">
        <authorList>
            <consortium name="Pathogen Informatics"/>
            <person name="Doyle S."/>
        </authorList>
    </citation>
    <scope>NUCLEOTIDE SEQUENCE [LARGE SCALE GENOMIC DNA]</scope>
    <source>
        <strain evidence="4 5">NCTC10529</strain>
    </source>
</reference>
<dbReference type="PROSITE" id="PS51186">
    <property type="entry name" value="GNAT"/>
    <property type="match status" value="1"/>
</dbReference>
<dbReference type="InterPro" id="IPR007235">
    <property type="entry name" value="Glyco_trans_28_C"/>
</dbReference>